<dbReference type="PRINTS" id="PR01043">
    <property type="entry name" value="TRNASYNTHGLY"/>
</dbReference>
<evidence type="ECO:0000256" key="2">
    <source>
        <dbReference type="ARBA" id="ARBA00008226"/>
    </source>
</evidence>
<dbReference type="NCBIfam" id="NF003211">
    <property type="entry name" value="PRK04173.1"/>
    <property type="match status" value="1"/>
</dbReference>
<dbReference type="STRING" id="5288.A0A5C5G0A1"/>
<reference evidence="12 13" key="1">
    <citation type="submission" date="2019-03" db="EMBL/GenBank/DDBJ databases">
        <title>Rhodosporidium diobovatum UCD-FST 08-225 genome sequencing, assembly, and annotation.</title>
        <authorList>
            <person name="Fakankun I.U."/>
            <person name="Fristensky B."/>
            <person name="Levin D.B."/>
        </authorList>
    </citation>
    <scope>NUCLEOTIDE SEQUENCE [LARGE SCALE GENOMIC DNA]</scope>
    <source>
        <strain evidence="12 13">UCD-FST 08-225</strain>
    </source>
</reference>
<evidence type="ECO:0000256" key="7">
    <source>
        <dbReference type="ARBA" id="ARBA00022840"/>
    </source>
</evidence>
<keyword evidence="8" id="KW-0648">Protein biosynthesis</keyword>
<dbReference type="Pfam" id="PF03129">
    <property type="entry name" value="HGTP_anticodon"/>
    <property type="match status" value="1"/>
</dbReference>
<evidence type="ECO:0000256" key="10">
    <source>
        <dbReference type="ARBA" id="ARBA00030057"/>
    </source>
</evidence>
<dbReference type="GO" id="GO:0005739">
    <property type="term" value="C:mitochondrion"/>
    <property type="evidence" value="ECO:0007669"/>
    <property type="project" value="TreeGrafter"/>
</dbReference>
<comment type="similarity">
    <text evidence="2">Belongs to the class-II aminoacyl-tRNA synthetase family.</text>
</comment>
<dbReference type="SUPFAM" id="SSF55681">
    <property type="entry name" value="Class II aaRS and biotin synthetases"/>
    <property type="match status" value="1"/>
</dbReference>
<dbReference type="EMBL" id="SOZI01000024">
    <property type="protein sequence ID" value="TNY22523.1"/>
    <property type="molecule type" value="Genomic_DNA"/>
</dbReference>
<dbReference type="Gene3D" id="3.40.50.800">
    <property type="entry name" value="Anticodon-binding domain"/>
    <property type="match status" value="1"/>
</dbReference>
<name>A0A5C5G0A1_9BASI</name>
<dbReference type="InterPro" id="IPR002314">
    <property type="entry name" value="aa-tRNA-synt_IIb"/>
</dbReference>
<accession>A0A5C5G0A1</accession>
<dbReference type="InterPro" id="IPR006195">
    <property type="entry name" value="aa-tRNA-synth_II"/>
</dbReference>
<dbReference type="GO" id="GO:0070150">
    <property type="term" value="P:mitochondrial glycyl-tRNA aminoacylation"/>
    <property type="evidence" value="ECO:0007669"/>
    <property type="project" value="TreeGrafter"/>
</dbReference>
<dbReference type="SUPFAM" id="SSF52954">
    <property type="entry name" value="Class II aaRS ABD-related"/>
    <property type="match status" value="1"/>
</dbReference>
<evidence type="ECO:0000256" key="3">
    <source>
        <dbReference type="ARBA" id="ARBA00012829"/>
    </source>
</evidence>
<dbReference type="Pfam" id="PF00587">
    <property type="entry name" value="tRNA-synt_2b"/>
    <property type="match status" value="1"/>
</dbReference>
<keyword evidence="9" id="KW-0030">Aminoacyl-tRNA synthetase</keyword>
<dbReference type="FunFam" id="3.30.930.10:FF:000010">
    <property type="entry name" value="Glycyl-tRNA synthetase 1"/>
    <property type="match status" value="1"/>
</dbReference>
<dbReference type="Gene3D" id="3.30.930.10">
    <property type="entry name" value="Bira Bifunctional Protein, Domain 2"/>
    <property type="match status" value="1"/>
</dbReference>
<gene>
    <name evidence="12" type="ORF">DMC30DRAFT_432329</name>
</gene>
<organism evidence="12 13">
    <name type="scientific">Rhodotorula diobovata</name>
    <dbReference type="NCBI Taxonomy" id="5288"/>
    <lineage>
        <taxon>Eukaryota</taxon>
        <taxon>Fungi</taxon>
        <taxon>Dikarya</taxon>
        <taxon>Basidiomycota</taxon>
        <taxon>Pucciniomycotina</taxon>
        <taxon>Microbotryomycetes</taxon>
        <taxon>Sporidiobolales</taxon>
        <taxon>Sporidiobolaceae</taxon>
        <taxon>Rhodotorula</taxon>
    </lineage>
</organism>
<protein>
    <recommendedName>
        <fullName evidence="3">glycine--tRNA ligase</fullName>
        <ecNumber evidence="3">6.1.1.14</ecNumber>
    </recommendedName>
    <alternativeName>
        <fullName evidence="10">Diadenosine tetraphosphate synthetase</fullName>
    </alternativeName>
</protein>
<evidence type="ECO:0000256" key="5">
    <source>
        <dbReference type="ARBA" id="ARBA00022598"/>
    </source>
</evidence>
<comment type="caution">
    <text evidence="12">The sequence shown here is derived from an EMBL/GenBank/DDBJ whole genome shotgun (WGS) entry which is preliminary data.</text>
</comment>
<dbReference type="InterPro" id="IPR045864">
    <property type="entry name" value="aa-tRNA-synth_II/BPL/LPL"/>
</dbReference>
<dbReference type="InterPro" id="IPR036621">
    <property type="entry name" value="Anticodon-bd_dom_sf"/>
</dbReference>
<keyword evidence="13" id="KW-1185">Reference proteome</keyword>
<dbReference type="PROSITE" id="PS50862">
    <property type="entry name" value="AA_TRNA_LIGASE_II"/>
    <property type="match status" value="1"/>
</dbReference>
<dbReference type="AlphaFoldDB" id="A0A5C5G0A1"/>
<evidence type="ECO:0000256" key="9">
    <source>
        <dbReference type="ARBA" id="ARBA00023146"/>
    </source>
</evidence>
<dbReference type="FunFam" id="3.30.930.10:FF:000158">
    <property type="entry name" value="Glycyl-tRNA synthetase"/>
    <property type="match status" value="1"/>
</dbReference>
<dbReference type="InterPro" id="IPR027031">
    <property type="entry name" value="Gly-tRNA_synthase/POLG2"/>
</dbReference>
<dbReference type="GO" id="GO:0005524">
    <property type="term" value="F:ATP binding"/>
    <property type="evidence" value="ECO:0007669"/>
    <property type="project" value="UniProtKB-KW"/>
</dbReference>
<dbReference type="CDD" id="cd00774">
    <property type="entry name" value="GlyRS-like_core"/>
    <property type="match status" value="1"/>
</dbReference>
<evidence type="ECO:0000259" key="11">
    <source>
        <dbReference type="PROSITE" id="PS50862"/>
    </source>
</evidence>
<dbReference type="InterPro" id="IPR002315">
    <property type="entry name" value="tRNA-synt_gly"/>
</dbReference>
<keyword evidence="5" id="KW-0436">Ligase</keyword>
<dbReference type="Proteomes" id="UP000311382">
    <property type="component" value="Unassembled WGS sequence"/>
</dbReference>
<dbReference type="GO" id="GO:0004820">
    <property type="term" value="F:glycine-tRNA ligase activity"/>
    <property type="evidence" value="ECO:0007669"/>
    <property type="project" value="UniProtKB-EC"/>
</dbReference>
<sequence>MAQPTDSTVNKTAHAFERASLESLLIRRFFFAPAFEIYGGVKGLYDYGPPGSSLQANILDTWRKHFIIEEEMLELDTTIMTLSDVLKTSGHVDKFTDWMVKDSKTNEVYRADHLVEGVLEARLKGDKEARGVQEVQEVEDPTQKKKKKKVKSVAVKLEDDVVAEYESILAKIDNYTGAELGQLIREHKIVAPETGNEVTEPVEFNLMFDSSIGPTGQIKGYLRPETAQGHFVNFNRLLDFNNGRVPFASAQIGRSFRNEISPRSGLLRVREFTMAEIEHFVDPLDKSHERFESVKDIMLRLLPKDVQAAGKTDISELTVGEAVSSGMVDNETLGFFIARIHLFLTKIGINPQRLRFRQHMANEMAHYAADCWDAEIETSYGWIECVGCADRSAYDLTVHSVKTGNKLVVRQPLKEPRIVDKIVANIDKKAFGPMFKREAKAIEEAILSLSDECLKKAMDELNTKQCANGQKYEVPVSVLQIKPTQIKEMVREFVPNVIEPSFGIGRILYSLLEHSYWARADDVNRAVLSLPPTVAPIKCLIVPLSSNAEFKPLVTKVSNKLRALGVASRVDDSNASIGKRYARNDELGTPFGVTLDFASVSKGTMTLRERDTTLQLIGSIDEVVQVVYELCRGDLTWDEARQRLPAYSGEQDASS</sequence>
<dbReference type="PANTHER" id="PTHR10745:SF0">
    <property type="entry name" value="GLYCINE--TRNA LIGASE"/>
    <property type="match status" value="1"/>
</dbReference>
<dbReference type="Gene3D" id="3.30.720.200">
    <property type="match status" value="1"/>
</dbReference>
<dbReference type="InterPro" id="IPR004154">
    <property type="entry name" value="Anticodon-bd"/>
</dbReference>
<keyword evidence="4" id="KW-0963">Cytoplasm</keyword>
<keyword evidence="7" id="KW-0067">ATP-binding</keyword>
<dbReference type="NCBIfam" id="TIGR00389">
    <property type="entry name" value="glyS_dimeric"/>
    <property type="match status" value="1"/>
</dbReference>
<evidence type="ECO:0000256" key="1">
    <source>
        <dbReference type="ARBA" id="ARBA00004496"/>
    </source>
</evidence>
<dbReference type="Gene3D" id="3.30.40.230">
    <property type="match status" value="1"/>
</dbReference>
<evidence type="ECO:0000256" key="8">
    <source>
        <dbReference type="ARBA" id="ARBA00022917"/>
    </source>
</evidence>
<evidence type="ECO:0000256" key="4">
    <source>
        <dbReference type="ARBA" id="ARBA00022490"/>
    </source>
</evidence>
<evidence type="ECO:0000313" key="12">
    <source>
        <dbReference type="EMBL" id="TNY22523.1"/>
    </source>
</evidence>
<dbReference type="EC" id="6.1.1.14" evidence="3"/>
<keyword evidence="6" id="KW-0547">Nucleotide-binding</keyword>
<evidence type="ECO:0000256" key="6">
    <source>
        <dbReference type="ARBA" id="ARBA00022741"/>
    </source>
</evidence>
<dbReference type="OrthoDB" id="10267474at2759"/>
<comment type="subcellular location">
    <subcellularLocation>
        <location evidence="1">Cytoplasm</location>
    </subcellularLocation>
</comment>
<evidence type="ECO:0000313" key="13">
    <source>
        <dbReference type="Proteomes" id="UP000311382"/>
    </source>
</evidence>
<dbReference type="InterPro" id="IPR033731">
    <property type="entry name" value="GlyRS-like_core"/>
</dbReference>
<dbReference type="FunFam" id="3.40.50.800:FF:000004">
    <property type="entry name" value="Glycine--tRNA ligase 2"/>
    <property type="match status" value="1"/>
</dbReference>
<proteinExistence type="inferred from homology"/>
<dbReference type="PANTHER" id="PTHR10745">
    <property type="entry name" value="GLYCYL-TRNA SYNTHETASE/DNA POLYMERASE SUBUNIT GAMMA-2"/>
    <property type="match status" value="1"/>
</dbReference>
<feature type="domain" description="Aminoacyl-transfer RNA synthetases class-II family profile" evidence="11">
    <location>
        <begin position="128"/>
        <end position="536"/>
    </location>
</feature>